<dbReference type="Gene3D" id="3.90.550.10">
    <property type="entry name" value="Spore Coat Polysaccharide Biosynthesis Protein SpsA, Chain A"/>
    <property type="match status" value="1"/>
</dbReference>
<evidence type="ECO:0000313" key="2">
    <source>
        <dbReference type="Proteomes" id="UP001595797"/>
    </source>
</evidence>
<proteinExistence type="predicted"/>
<comment type="caution">
    <text evidence="1">The sequence shown here is derived from an EMBL/GenBank/DDBJ whole genome shotgun (WGS) entry which is preliminary data.</text>
</comment>
<reference evidence="2" key="1">
    <citation type="journal article" date="2019" name="Int. J. Syst. Evol. Microbiol.">
        <title>The Global Catalogue of Microorganisms (GCM) 10K type strain sequencing project: providing services to taxonomists for standard genome sequencing and annotation.</title>
        <authorList>
            <consortium name="The Broad Institute Genomics Platform"/>
            <consortium name="The Broad Institute Genome Sequencing Center for Infectious Disease"/>
            <person name="Wu L."/>
            <person name="Ma J."/>
        </authorList>
    </citation>
    <scope>NUCLEOTIDE SEQUENCE [LARGE SCALE GENOMIC DNA]</scope>
    <source>
        <strain evidence="2">CGMCC 4.6946</strain>
    </source>
</reference>
<keyword evidence="2" id="KW-1185">Reference proteome</keyword>
<dbReference type="GO" id="GO:0016757">
    <property type="term" value="F:glycosyltransferase activity"/>
    <property type="evidence" value="ECO:0007669"/>
    <property type="project" value="UniProtKB-KW"/>
</dbReference>
<protein>
    <submittedName>
        <fullName evidence="1">Glycosyltransferase family 2 protein</fullName>
        <ecNumber evidence="1">2.4.-.-</ecNumber>
    </submittedName>
</protein>
<dbReference type="EMBL" id="JBHSIW010000003">
    <property type="protein sequence ID" value="MFC4902285.1"/>
    <property type="molecule type" value="Genomic_DNA"/>
</dbReference>
<gene>
    <name evidence="1" type="ORF">ACFPCS_01740</name>
</gene>
<dbReference type="RefSeq" id="WP_277551085.1">
    <property type="nucleotide sequence ID" value="NZ_JARAMH010000006.1"/>
</dbReference>
<dbReference type="CDD" id="cd00761">
    <property type="entry name" value="Glyco_tranf_GTA_type"/>
    <property type="match status" value="1"/>
</dbReference>
<accession>A0ABV9TE95</accession>
<dbReference type="InterPro" id="IPR029044">
    <property type="entry name" value="Nucleotide-diphossugar_trans"/>
</dbReference>
<name>A0ABV9TE95_9MICC</name>
<evidence type="ECO:0000313" key="1">
    <source>
        <dbReference type="EMBL" id="MFC4902285.1"/>
    </source>
</evidence>
<keyword evidence="1" id="KW-0328">Glycosyltransferase</keyword>
<organism evidence="1 2">
    <name type="scientific">Kocuria oceani</name>
    <dbReference type="NCBI Taxonomy" id="988827"/>
    <lineage>
        <taxon>Bacteria</taxon>
        <taxon>Bacillati</taxon>
        <taxon>Actinomycetota</taxon>
        <taxon>Actinomycetes</taxon>
        <taxon>Micrococcales</taxon>
        <taxon>Micrococcaceae</taxon>
        <taxon>Kocuria</taxon>
    </lineage>
</organism>
<sequence>MDKHAKIAVIVATVNRVDHLSNLIDNLSEQSVRPSRVIVSAPTTEDLSQNIDTYVGWIEIVIGAKGASAQRNAALEKVDMSFDYVFFFDDDTTSFGLY</sequence>
<keyword evidence="1" id="KW-0808">Transferase</keyword>
<dbReference type="EC" id="2.4.-.-" evidence="1"/>
<dbReference type="Proteomes" id="UP001595797">
    <property type="component" value="Unassembled WGS sequence"/>
</dbReference>
<dbReference type="SUPFAM" id="SSF53448">
    <property type="entry name" value="Nucleotide-diphospho-sugar transferases"/>
    <property type="match status" value="1"/>
</dbReference>